<keyword evidence="2" id="KW-1185">Reference proteome</keyword>
<dbReference type="AlphaFoldDB" id="A0A7W7EMP6"/>
<comment type="caution">
    <text evidence="1">The sequence shown here is derived from an EMBL/GenBank/DDBJ whole genome shotgun (WGS) entry which is preliminary data.</text>
</comment>
<accession>A0A7W7EMP6</accession>
<sequence>MATLSHGKALHDALVITGPEALSYREMTAAIGEVTSDSIHYDTLSDDDAMMGVSMRADRPYAEALVDIWRVREGRLTTVSDGLQQLLGRASKSFSDWIGENISYFAERTGRSR</sequence>
<name>A0A7W7EMP6_9HYPH</name>
<proteinExistence type="predicted"/>
<gene>
    <name evidence="1" type="ORF">GGE60_005358</name>
</gene>
<dbReference type="EMBL" id="JACIIG010000020">
    <property type="protein sequence ID" value="MBB4571200.1"/>
    <property type="molecule type" value="Genomic_DNA"/>
</dbReference>
<evidence type="ECO:0000313" key="2">
    <source>
        <dbReference type="Proteomes" id="UP000543836"/>
    </source>
</evidence>
<protein>
    <submittedName>
        <fullName evidence="1">Uncharacterized protein YbjT (DUF2867 family)</fullName>
    </submittedName>
</protein>
<reference evidence="1 2" key="1">
    <citation type="submission" date="2020-08" db="EMBL/GenBank/DDBJ databases">
        <title>Genomic Encyclopedia of Type Strains, Phase IV (KMG-V): Genome sequencing to study the core and pangenomes of soil and plant-associated prokaryotes.</title>
        <authorList>
            <person name="Whitman W."/>
        </authorList>
    </citation>
    <scope>NUCLEOTIDE SEQUENCE [LARGE SCALE GENOMIC DNA]</scope>
    <source>
        <strain evidence="1 2">SEMIA 492</strain>
    </source>
</reference>
<evidence type="ECO:0000313" key="1">
    <source>
        <dbReference type="EMBL" id="MBB4571200.1"/>
    </source>
</evidence>
<organism evidence="1 2">
    <name type="scientific">Rhizobium leucaenae</name>
    <dbReference type="NCBI Taxonomy" id="29450"/>
    <lineage>
        <taxon>Bacteria</taxon>
        <taxon>Pseudomonadati</taxon>
        <taxon>Pseudomonadota</taxon>
        <taxon>Alphaproteobacteria</taxon>
        <taxon>Hyphomicrobiales</taxon>
        <taxon>Rhizobiaceae</taxon>
        <taxon>Rhizobium/Agrobacterium group</taxon>
        <taxon>Rhizobium</taxon>
    </lineage>
</organism>
<dbReference type="Proteomes" id="UP000543836">
    <property type="component" value="Unassembled WGS sequence"/>
</dbReference>
<dbReference type="Gene3D" id="3.40.50.720">
    <property type="entry name" value="NAD(P)-binding Rossmann-like Domain"/>
    <property type="match status" value="1"/>
</dbReference>